<dbReference type="Gene3D" id="3.40.50.1580">
    <property type="entry name" value="Nucleoside phosphorylase domain"/>
    <property type="match status" value="1"/>
</dbReference>
<feature type="chain" id="PRO_5015568614" evidence="1">
    <location>
        <begin position="36"/>
        <end position="344"/>
    </location>
</feature>
<dbReference type="GO" id="GO:0003824">
    <property type="term" value="F:catalytic activity"/>
    <property type="evidence" value="ECO:0007669"/>
    <property type="project" value="InterPro"/>
</dbReference>
<sequence length="344" mass="38031">MSYRPFTRQVQSVRLVIVAVLLVVTTACQSTSSPAATAYGPKFAEHDQGFTVVVVAYAPEMEGILGRIEADPNASITQMVTYKGIKYRIGKYHDEPILIFATGMSIANAAMSMQMAFDYFPVKQVVYMGIAGAVNPQWQPGDVIVPERWYYHDESVYANPDPNNPGKSVLPAYYARFMAEQPARKAADPHYPNYKPFHFVHPDEVLIIKDGMDKPQDTAYFSASPRLLSAAKSAMTKMPAQMILGERKAKLSVGGNGVTGSVFLDNREYRKWTREVFNAEVTEMESTAVGQVCTVNEVDWVIIRAISDLAGGQEGVNVEHIYDKEVSRVGANVLFAVMDELAAH</sequence>
<dbReference type="InterPro" id="IPR000845">
    <property type="entry name" value="Nucleoside_phosphorylase_d"/>
</dbReference>
<dbReference type="InterPro" id="IPR035994">
    <property type="entry name" value="Nucleoside_phosphorylase_sf"/>
</dbReference>
<dbReference type="GO" id="GO:0009116">
    <property type="term" value="P:nucleoside metabolic process"/>
    <property type="evidence" value="ECO:0007669"/>
    <property type="project" value="InterPro"/>
</dbReference>
<organism evidence="3 4">
    <name type="scientific">Alteromonas alba</name>
    <dbReference type="NCBI Taxonomy" id="2079529"/>
    <lineage>
        <taxon>Bacteria</taxon>
        <taxon>Pseudomonadati</taxon>
        <taxon>Pseudomonadota</taxon>
        <taxon>Gammaproteobacteria</taxon>
        <taxon>Alteromonadales</taxon>
        <taxon>Alteromonadaceae</taxon>
        <taxon>Alteromonas/Salinimonas group</taxon>
        <taxon>Alteromonas</taxon>
    </lineage>
</organism>
<evidence type="ECO:0000313" key="3">
    <source>
        <dbReference type="EMBL" id="PRO70950.1"/>
    </source>
</evidence>
<evidence type="ECO:0000256" key="1">
    <source>
        <dbReference type="SAM" id="SignalP"/>
    </source>
</evidence>
<keyword evidence="1" id="KW-0732">Signal</keyword>
<evidence type="ECO:0000313" key="4">
    <source>
        <dbReference type="Proteomes" id="UP000238949"/>
    </source>
</evidence>
<dbReference type="CDD" id="cd09008">
    <property type="entry name" value="MTAN"/>
    <property type="match status" value="1"/>
</dbReference>
<feature type="signal peptide" evidence="1">
    <location>
        <begin position="1"/>
        <end position="35"/>
    </location>
</feature>
<dbReference type="OrthoDB" id="6677713at2"/>
<feature type="domain" description="Nucleoside phosphorylase" evidence="2">
    <location>
        <begin position="53"/>
        <end position="341"/>
    </location>
</feature>
<accession>A0A2S9V3E0</accession>
<dbReference type="PROSITE" id="PS51257">
    <property type="entry name" value="PROKAR_LIPOPROTEIN"/>
    <property type="match status" value="1"/>
</dbReference>
<comment type="caution">
    <text evidence="3">The sequence shown here is derived from an EMBL/GenBank/DDBJ whole genome shotgun (WGS) entry which is preliminary data.</text>
</comment>
<dbReference type="PANTHER" id="PTHR21234">
    <property type="entry name" value="PURINE NUCLEOSIDE PHOSPHORYLASE"/>
    <property type="match status" value="1"/>
</dbReference>
<dbReference type="Proteomes" id="UP000238949">
    <property type="component" value="Unassembled WGS sequence"/>
</dbReference>
<reference evidence="4" key="1">
    <citation type="journal article" date="2020" name="Int. J. Syst. Evol. Microbiol.">
        <title>Alteromonas alba sp. nov., a marine bacterium isolated from the seawater of the West Pacific Ocean.</title>
        <authorList>
            <person name="Sun C."/>
            <person name="Wu Y.-H."/>
            <person name="Xamxidin M."/>
            <person name="Cheng H."/>
            <person name="Xu X.-W."/>
        </authorList>
    </citation>
    <scope>NUCLEOTIDE SEQUENCE [LARGE SCALE GENOMIC DNA]</scope>
    <source>
        <strain evidence="4">190</strain>
    </source>
</reference>
<gene>
    <name evidence="3" type="ORF">C6Y40_24130</name>
</gene>
<dbReference type="PANTHER" id="PTHR21234:SF42">
    <property type="entry name" value="PHOSPHORYLASE SUPERFAMILY PROTEIN"/>
    <property type="match status" value="1"/>
</dbReference>
<proteinExistence type="predicted"/>
<dbReference type="Pfam" id="PF01048">
    <property type="entry name" value="PNP_UDP_1"/>
    <property type="match status" value="1"/>
</dbReference>
<name>A0A2S9V3E0_9ALTE</name>
<dbReference type="EMBL" id="PVNP01000220">
    <property type="protein sequence ID" value="PRO70950.1"/>
    <property type="molecule type" value="Genomic_DNA"/>
</dbReference>
<dbReference type="AlphaFoldDB" id="A0A2S9V3E0"/>
<dbReference type="SUPFAM" id="SSF53167">
    <property type="entry name" value="Purine and uridine phosphorylases"/>
    <property type="match status" value="1"/>
</dbReference>
<evidence type="ECO:0000259" key="2">
    <source>
        <dbReference type="Pfam" id="PF01048"/>
    </source>
</evidence>
<keyword evidence="4" id="KW-1185">Reference proteome</keyword>
<protein>
    <submittedName>
        <fullName evidence="3">Purine phosphorylase</fullName>
    </submittedName>
</protein>
<dbReference type="RefSeq" id="WP_105936935.1">
    <property type="nucleotide sequence ID" value="NZ_PVNP01000220.1"/>
</dbReference>